<comment type="caution">
    <text evidence="2">The sequence shown here is derived from an EMBL/GenBank/DDBJ whole genome shotgun (WGS) entry which is preliminary data.</text>
</comment>
<name>A0A0R1UX37_9LACO</name>
<feature type="transmembrane region" description="Helical" evidence="1">
    <location>
        <begin position="29"/>
        <end position="48"/>
    </location>
</feature>
<accession>A0A0R1UX37</accession>
<protein>
    <submittedName>
        <fullName evidence="2">Uncharacterized protein</fullName>
    </submittedName>
</protein>
<organism evidence="2 3">
    <name type="scientific">Levilactobacillus hammesii DSM 16381</name>
    <dbReference type="NCBI Taxonomy" id="1423753"/>
    <lineage>
        <taxon>Bacteria</taxon>
        <taxon>Bacillati</taxon>
        <taxon>Bacillota</taxon>
        <taxon>Bacilli</taxon>
        <taxon>Lactobacillales</taxon>
        <taxon>Lactobacillaceae</taxon>
        <taxon>Levilactobacillus</taxon>
    </lineage>
</organism>
<keyword evidence="1" id="KW-0472">Membrane</keyword>
<evidence type="ECO:0000313" key="2">
    <source>
        <dbReference type="EMBL" id="KRL95381.1"/>
    </source>
</evidence>
<dbReference type="PATRIC" id="fig|1423753.3.peg.2462"/>
<dbReference type="EMBL" id="AZFS01000046">
    <property type="protein sequence ID" value="KRL95381.1"/>
    <property type="molecule type" value="Genomic_DNA"/>
</dbReference>
<evidence type="ECO:0000313" key="3">
    <source>
        <dbReference type="Proteomes" id="UP000051580"/>
    </source>
</evidence>
<feature type="transmembrane region" description="Helical" evidence="1">
    <location>
        <begin position="54"/>
        <end position="77"/>
    </location>
</feature>
<keyword evidence="1" id="KW-0812">Transmembrane</keyword>
<dbReference type="Proteomes" id="UP000051580">
    <property type="component" value="Unassembled WGS sequence"/>
</dbReference>
<sequence>MFKRVKHYYQKSYAKTNDLFKNYSKCFRVLSFWSGAIITLQLVLIFFPESLLTIVFEFLGLAYMIIVFSLFLVESIIHGVSYLKSNQ</sequence>
<reference evidence="2 3" key="1">
    <citation type="journal article" date="2015" name="Genome Announc.">
        <title>Expanding the biotechnology potential of lactobacilli through comparative genomics of 213 strains and associated genera.</title>
        <authorList>
            <person name="Sun Z."/>
            <person name="Harris H.M."/>
            <person name="McCann A."/>
            <person name="Guo C."/>
            <person name="Argimon S."/>
            <person name="Zhang W."/>
            <person name="Yang X."/>
            <person name="Jeffery I.B."/>
            <person name="Cooney J.C."/>
            <person name="Kagawa T.F."/>
            <person name="Liu W."/>
            <person name="Song Y."/>
            <person name="Salvetti E."/>
            <person name="Wrobel A."/>
            <person name="Rasinkangas P."/>
            <person name="Parkhill J."/>
            <person name="Rea M.C."/>
            <person name="O'Sullivan O."/>
            <person name="Ritari J."/>
            <person name="Douillard F.P."/>
            <person name="Paul Ross R."/>
            <person name="Yang R."/>
            <person name="Briner A.E."/>
            <person name="Felis G.E."/>
            <person name="de Vos W.M."/>
            <person name="Barrangou R."/>
            <person name="Klaenhammer T.R."/>
            <person name="Caufield P.W."/>
            <person name="Cui Y."/>
            <person name="Zhang H."/>
            <person name="O'Toole P.W."/>
        </authorList>
    </citation>
    <scope>NUCLEOTIDE SEQUENCE [LARGE SCALE GENOMIC DNA]</scope>
    <source>
        <strain evidence="2 3">DSM 16381</strain>
    </source>
</reference>
<evidence type="ECO:0000256" key="1">
    <source>
        <dbReference type="SAM" id="Phobius"/>
    </source>
</evidence>
<keyword evidence="1" id="KW-1133">Transmembrane helix</keyword>
<keyword evidence="3" id="KW-1185">Reference proteome</keyword>
<proteinExistence type="predicted"/>
<dbReference type="AlphaFoldDB" id="A0A0R1UX37"/>
<gene>
    <name evidence="2" type="ORF">FD28_GL002344</name>
</gene>